<dbReference type="AlphaFoldDB" id="A0A0F9IFN4"/>
<evidence type="ECO:0000313" key="1">
    <source>
        <dbReference type="EMBL" id="KKL86227.1"/>
    </source>
</evidence>
<dbReference type="EMBL" id="LAZR01021174">
    <property type="protein sequence ID" value="KKL86227.1"/>
    <property type="molecule type" value="Genomic_DNA"/>
</dbReference>
<proteinExistence type="predicted"/>
<comment type="caution">
    <text evidence="1">The sequence shown here is derived from an EMBL/GenBank/DDBJ whole genome shotgun (WGS) entry which is preliminary data.</text>
</comment>
<organism evidence="1">
    <name type="scientific">marine sediment metagenome</name>
    <dbReference type="NCBI Taxonomy" id="412755"/>
    <lineage>
        <taxon>unclassified sequences</taxon>
        <taxon>metagenomes</taxon>
        <taxon>ecological metagenomes</taxon>
    </lineage>
</organism>
<protein>
    <submittedName>
        <fullName evidence="1">Uncharacterized protein</fullName>
    </submittedName>
</protein>
<sequence length="106" mass="11789">MTYDKYRDFPLPITPGGMFGSPINPISIADQVLEDLKNVKDPTEGLEILDSFAAYQKRAYRQELAKSVSDVLGEQLGELLAPVFVSRLPGVFVPHRGRPAQQENTE</sequence>
<name>A0A0F9IFN4_9ZZZZ</name>
<gene>
    <name evidence="1" type="ORF">LCGC14_1946850</name>
</gene>
<accession>A0A0F9IFN4</accession>
<reference evidence="1" key="1">
    <citation type="journal article" date="2015" name="Nature">
        <title>Complex archaea that bridge the gap between prokaryotes and eukaryotes.</title>
        <authorList>
            <person name="Spang A."/>
            <person name="Saw J.H."/>
            <person name="Jorgensen S.L."/>
            <person name="Zaremba-Niedzwiedzka K."/>
            <person name="Martijn J."/>
            <person name="Lind A.E."/>
            <person name="van Eijk R."/>
            <person name="Schleper C."/>
            <person name="Guy L."/>
            <person name="Ettema T.J."/>
        </authorList>
    </citation>
    <scope>NUCLEOTIDE SEQUENCE</scope>
</reference>